<dbReference type="PANTHER" id="PTHR39087">
    <property type="entry name" value="UPF0104 MEMBRANE PROTEIN MJ1595"/>
    <property type="match status" value="1"/>
</dbReference>
<evidence type="ECO:0000313" key="8">
    <source>
        <dbReference type="Proteomes" id="UP001501175"/>
    </source>
</evidence>
<feature type="transmembrane region" description="Helical" evidence="6">
    <location>
        <begin position="216"/>
        <end position="237"/>
    </location>
</feature>
<dbReference type="Pfam" id="PF03706">
    <property type="entry name" value="LPG_synthase_TM"/>
    <property type="match status" value="1"/>
</dbReference>
<accession>A0ABP8MU84</accession>
<gene>
    <name evidence="7" type="ORF">GCM10023189_25100</name>
</gene>
<keyword evidence="3 6" id="KW-0812">Transmembrane</keyword>
<feature type="transmembrane region" description="Helical" evidence="6">
    <location>
        <begin position="249"/>
        <end position="265"/>
    </location>
</feature>
<dbReference type="Proteomes" id="UP001501175">
    <property type="component" value="Unassembled WGS sequence"/>
</dbReference>
<organism evidence="7 8">
    <name type="scientific">Nibrella saemangeumensis</name>
    <dbReference type="NCBI Taxonomy" id="1084526"/>
    <lineage>
        <taxon>Bacteria</taxon>
        <taxon>Pseudomonadati</taxon>
        <taxon>Bacteroidota</taxon>
        <taxon>Cytophagia</taxon>
        <taxon>Cytophagales</taxon>
        <taxon>Spirosomataceae</taxon>
        <taxon>Nibrella</taxon>
    </lineage>
</organism>
<evidence type="ECO:0000256" key="5">
    <source>
        <dbReference type="ARBA" id="ARBA00023136"/>
    </source>
</evidence>
<proteinExistence type="predicted"/>
<evidence type="ECO:0000256" key="3">
    <source>
        <dbReference type="ARBA" id="ARBA00022692"/>
    </source>
</evidence>
<name>A0ABP8MU84_9BACT</name>
<dbReference type="NCBIfam" id="TIGR00374">
    <property type="entry name" value="flippase-like domain"/>
    <property type="match status" value="1"/>
</dbReference>
<feature type="transmembrane region" description="Helical" evidence="6">
    <location>
        <begin position="122"/>
        <end position="138"/>
    </location>
</feature>
<keyword evidence="8" id="KW-1185">Reference proteome</keyword>
<protein>
    <submittedName>
        <fullName evidence="7">Lysylphosphatidylglycerol synthase transmembrane domain-containing protein</fullName>
    </submittedName>
</protein>
<evidence type="ECO:0000256" key="1">
    <source>
        <dbReference type="ARBA" id="ARBA00004651"/>
    </source>
</evidence>
<evidence type="ECO:0000313" key="7">
    <source>
        <dbReference type="EMBL" id="GAA4456223.1"/>
    </source>
</evidence>
<feature type="transmembrane region" description="Helical" evidence="6">
    <location>
        <begin position="277"/>
        <end position="298"/>
    </location>
</feature>
<dbReference type="EMBL" id="BAABHD010000028">
    <property type="protein sequence ID" value="GAA4456223.1"/>
    <property type="molecule type" value="Genomic_DNA"/>
</dbReference>
<dbReference type="InterPro" id="IPR022791">
    <property type="entry name" value="L-PG_synthase/AglD"/>
</dbReference>
<keyword evidence="4 6" id="KW-1133">Transmembrane helix</keyword>
<keyword evidence="5 6" id="KW-0472">Membrane</keyword>
<feature type="transmembrane region" description="Helical" evidence="6">
    <location>
        <begin position="38"/>
        <end position="55"/>
    </location>
</feature>
<evidence type="ECO:0000256" key="6">
    <source>
        <dbReference type="SAM" id="Phobius"/>
    </source>
</evidence>
<sequence>MKRLIRRVLPALLAVVLLAYALKDISFADIAGQFRQANYGWIAAVGLITALSFYVRGMRWRQALLGLGYQPTAFRATVAYLAGIIASMIVPGSGELTRCATLQRTDRVPFSQGVGSVVAERIVDLLMLGLLLLLTFLLELRRMRAYFSDLSMAAPGTLGWWLVGVALVGGLLGLWLMRRALRTHTLRQHPFVQKLIRAIQGLWKGFMSIRQLPHPWLFVFLTALIQGLVWLSTYWLLLSLDSTQSLPPSAALTILTVSSIGGILIPTQGGIGTFHFLVSRALVLYGFTAANGAVVATFLHAVSFGLSLLLSSLSFLLVPFLLTRRPEQS</sequence>
<keyword evidence="2" id="KW-1003">Cell membrane</keyword>
<dbReference type="RefSeq" id="WP_345243978.1">
    <property type="nucleotide sequence ID" value="NZ_BAABHD010000028.1"/>
</dbReference>
<reference evidence="8" key="1">
    <citation type="journal article" date="2019" name="Int. J. Syst. Evol. Microbiol.">
        <title>The Global Catalogue of Microorganisms (GCM) 10K type strain sequencing project: providing services to taxonomists for standard genome sequencing and annotation.</title>
        <authorList>
            <consortium name="The Broad Institute Genomics Platform"/>
            <consortium name="The Broad Institute Genome Sequencing Center for Infectious Disease"/>
            <person name="Wu L."/>
            <person name="Ma J."/>
        </authorList>
    </citation>
    <scope>NUCLEOTIDE SEQUENCE [LARGE SCALE GENOMIC DNA]</scope>
    <source>
        <strain evidence="8">JCM 17927</strain>
    </source>
</reference>
<evidence type="ECO:0000256" key="4">
    <source>
        <dbReference type="ARBA" id="ARBA00022989"/>
    </source>
</evidence>
<dbReference type="PANTHER" id="PTHR39087:SF2">
    <property type="entry name" value="UPF0104 MEMBRANE PROTEIN MJ1595"/>
    <property type="match status" value="1"/>
</dbReference>
<comment type="subcellular location">
    <subcellularLocation>
        <location evidence="1">Cell membrane</location>
        <topology evidence="1">Multi-pass membrane protein</topology>
    </subcellularLocation>
</comment>
<feature type="transmembrane region" description="Helical" evidence="6">
    <location>
        <begin position="158"/>
        <end position="177"/>
    </location>
</feature>
<evidence type="ECO:0000256" key="2">
    <source>
        <dbReference type="ARBA" id="ARBA00022475"/>
    </source>
</evidence>
<comment type="caution">
    <text evidence="7">The sequence shown here is derived from an EMBL/GenBank/DDBJ whole genome shotgun (WGS) entry which is preliminary data.</text>
</comment>